<dbReference type="AlphaFoldDB" id="A0A3M8H548"/>
<dbReference type="InterPro" id="IPR036388">
    <property type="entry name" value="WH-like_DNA-bd_sf"/>
</dbReference>
<protein>
    <recommendedName>
        <fullName evidence="1">HTH iclR-type domain-containing protein</fullName>
    </recommendedName>
</protein>
<dbReference type="SUPFAM" id="SSF46785">
    <property type="entry name" value="Winged helix' DNA-binding domain"/>
    <property type="match status" value="1"/>
</dbReference>
<dbReference type="GO" id="GO:0045892">
    <property type="term" value="P:negative regulation of DNA-templated transcription"/>
    <property type="evidence" value="ECO:0007669"/>
    <property type="project" value="TreeGrafter"/>
</dbReference>
<keyword evidence="3" id="KW-1185">Reference proteome</keyword>
<dbReference type="SMART" id="SM00346">
    <property type="entry name" value="HTH_ICLR"/>
    <property type="match status" value="1"/>
</dbReference>
<evidence type="ECO:0000313" key="3">
    <source>
        <dbReference type="Proteomes" id="UP000279909"/>
    </source>
</evidence>
<dbReference type="Gene3D" id="1.10.10.10">
    <property type="entry name" value="Winged helix-like DNA-binding domain superfamily/Winged helix DNA-binding domain"/>
    <property type="match status" value="1"/>
</dbReference>
<dbReference type="EMBL" id="RHLQ01000046">
    <property type="protein sequence ID" value="RNC97531.1"/>
    <property type="molecule type" value="Genomic_DNA"/>
</dbReference>
<sequence length="81" mass="9381">MNNNSISKAFAVLRAFIDEQPQWGVNELARYLQIPPSTLHRILTVLRDENILSVDEQTKRYKIGTELIRLSTKNIKNNREG</sequence>
<dbReference type="OrthoDB" id="9778379at2"/>
<dbReference type="GO" id="GO:0003700">
    <property type="term" value="F:DNA-binding transcription factor activity"/>
    <property type="evidence" value="ECO:0007669"/>
    <property type="project" value="TreeGrafter"/>
</dbReference>
<dbReference type="PANTHER" id="PTHR30136">
    <property type="entry name" value="HELIX-TURN-HELIX TRANSCRIPTIONAL REGULATOR, ICLR FAMILY"/>
    <property type="match status" value="1"/>
</dbReference>
<organism evidence="2 3">
    <name type="scientific">Lysinibacillus halotolerans</name>
    <dbReference type="NCBI Taxonomy" id="1368476"/>
    <lineage>
        <taxon>Bacteria</taxon>
        <taxon>Bacillati</taxon>
        <taxon>Bacillota</taxon>
        <taxon>Bacilli</taxon>
        <taxon>Bacillales</taxon>
        <taxon>Bacillaceae</taxon>
        <taxon>Lysinibacillus</taxon>
    </lineage>
</organism>
<dbReference type="PANTHER" id="PTHR30136:SF35">
    <property type="entry name" value="HTH-TYPE TRANSCRIPTIONAL REGULATOR RV1719"/>
    <property type="match status" value="1"/>
</dbReference>
<dbReference type="InterPro" id="IPR050707">
    <property type="entry name" value="HTH_MetabolicPath_Reg"/>
</dbReference>
<feature type="domain" description="HTH iclR-type" evidence="1">
    <location>
        <begin position="3"/>
        <end position="65"/>
    </location>
</feature>
<dbReference type="InterPro" id="IPR005471">
    <property type="entry name" value="Tscrpt_reg_IclR_N"/>
</dbReference>
<dbReference type="RefSeq" id="WP_122973148.1">
    <property type="nucleotide sequence ID" value="NZ_RHLQ01000046.1"/>
</dbReference>
<evidence type="ECO:0000259" key="1">
    <source>
        <dbReference type="PROSITE" id="PS51077"/>
    </source>
</evidence>
<proteinExistence type="predicted"/>
<accession>A0A3M8H548</accession>
<gene>
    <name evidence="2" type="ORF">EC501_14925</name>
</gene>
<dbReference type="PROSITE" id="PS51077">
    <property type="entry name" value="HTH_ICLR"/>
    <property type="match status" value="1"/>
</dbReference>
<dbReference type="Proteomes" id="UP000279909">
    <property type="component" value="Unassembled WGS sequence"/>
</dbReference>
<comment type="caution">
    <text evidence="2">The sequence shown here is derived from an EMBL/GenBank/DDBJ whole genome shotgun (WGS) entry which is preliminary data.</text>
</comment>
<evidence type="ECO:0000313" key="2">
    <source>
        <dbReference type="EMBL" id="RNC97531.1"/>
    </source>
</evidence>
<dbReference type="InterPro" id="IPR036390">
    <property type="entry name" value="WH_DNA-bd_sf"/>
</dbReference>
<reference evidence="2 3" key="1">
    <citation type="journal article" date="2014" name="Int. J. Syst. Evol. Microbiol.">
        <title>Lysinibacillus halotolerans sp. nov., isolated from saline-alkaline soil.</title>
        <authorList>
            <person name="Kong D."/>
            <person name="Wang Y."/>
            <person name="Zhao B."/>
            <person name="Li Y."/>
            <person name="Song J."/>
            <person name="Zhai Y."/>
            <person name="Zhang C."/>
            <person name="Wang H."/>
            <person name="Chen X."/>
            <person name="Zhao B."/>
            <person name="Ruan Z."/>
        </authorList>
    </citation>
    <scope>NUCLEOTIDE SEQUENCE [LARGE SCALE GENOMIC DNA]</scope>
    <source>
        <strain evidence="2 3">MCCC 1A12703</strain>
    </source>
</reference>
<dbReference type="Pfam" id="PF09339">
    <property type="entry name" value="HTH_IclR"/>
    <property type="match status" value="1"/>
</dbReference>
<name>A0A3M8H548_9BACI</name>
<dbReference type="GO" id="GO:0003677">
    <property type="term" value="F:DNA binding"/>
    <property type="evidence" value="ECO:0007669"/>
    <property type="project" value="InterPro"/>
</dbReference>